<evidence type="ECO:0000313" key="1">
    <source>
        <dbReference type="EMBL" id="KAA3480964.1"/>
    </source>
</evidence>
<accession>A0A5B6WI20</accession>
<dbReference type="PANTHER" id="PTHR46890">
    <property type="entry name" value="NON-LTR RETROLELEMENT REVERSE TRANSCRIPTASE-LIKE PROTEIN-RELATED"/>
    <property type="match status" value="1"/>
</dbReference>
<gene>
    <name evidence="1" type="ORF">EPI10_021365</name>
</gene>
<evidence type="ECO:0000313" key="2">
    <source>
        <dbReference type="Proteomes" id="UP000325315"/>
    </source>
</evidence>
<comment type="caution">
    <text evidence="1">The sequence shown here is derived from an EMBL/GenBank/DDBJ whole genome shotgun (WGS) entry which is preliminary data.</text>
</comment>
<dbReference type="Proteomes" id="UP000325315">
    <property type="component" value="Unassembled WGS sequence"/>
</dbReference>
<proteinExistence type="predicted"/>
<keyword evidence="1" id="KW-0695">RNA-directed DNA polymerase</keyword>
<dbReference type="EMBL" id="SMMG02000003">
    <property type="protein sequence ID" value="KAA3480964.1"/>
    <property type="molecule type" value="Genomic_DNA"/>
</dbReference>
<keyword evidence="1" id="KW-0548">Nucleotidyltransferase</keyword>
<dbReference type="GO" id="GO:0003964">
    <property type="term" value="F:RNA-directed DNA polymerase activity"/>
    <property type="evidence" value="ECO:0007669"/>
    <property type="project" value="UniProtKB-KW"/>
</dbReference>
<keyword evidence="2" id="KW-1185">Reference proteome</keyword>
<name>A0A5B6WI20_9ROSI</name>
<protein>
    <submittedName>
        <fullName evidence="1">Reverse transcriptase</fullName>
    </submittedName>
</protein>
<dbReference type="InterPro" id="IPR052343">
    <property type="entry name" value="Retrotransposon-Effector_Assoc"/>
</dbReference>
<reference evidence="1" key="1">
    <citation type="submission" date="2019-08" db="EMBL/GenBank/DDBJ databases">
        <authorList>
            <person name="Liu F."/>
        </authorList>
    </citation>
    <scope>NUCLEOTIDE SEQUENCE [LARGE SCALE GENOMIC DNA]</scope>
    <source>
        <strain evidence="1">PA1801</strain>
        <tissue evidence="1">Leaf</tissue>
    </source>
</reference>
<dbReference type="AlphaFoldDB" id="A0A5B6WI20"/>
<keyword evidence="1" id="KW-0808">Transferase</keyword>
<organism evidence="1 2">
    <name type="scientific">Gossypium australe</name>
    <dbReference type="NCBI Taxonomy" id="47621"/>
    <lineage>
        <taxon>Eukaryota</taxon>
        <taxon>Viridiplantae</taxon>
        <taxon>Streptophyta</taxon>
        <taxon>Embryophyta</taxon>
        <taxon>Tracheophyta</taxon>
        <taxon>Spermatophyta</taxon>
        <taxon>Magnoliopsida</taxon>
        <taxon>eudicotyledons</taxon>
        <taxon>Gunneridae</taxon>
        <taxon>Pentapetalae</taxon>
        <taxon>rosids</taxon>
        <taxon>malvids</taxon>
        <taxon>Malvales</taxon>
        <taxon>Malvaceae</taxon>
        <taxon>Malvoideae</taxon>
        <taxon>Gossypium</taxon>
    </lineage>
</organism>
<sequence length="204" mass="23251">MIEGLFDSEGNWVSNSEGVRQVALDYFHSLFKTEACGNIENVLGLIPHCITSNMNGALDNSVTDKELGIDRLSSLFYKEIWGVVAKDVLKLCHKVLDGRKDVKDINETVIVLIPKVNEPKDMTHFHPISLCRVIYKMISKSNFVSGRMIHDNFLISHELLHYLQNSKNGSNKGFVIKLDISKAYKCVEWDFLEKVMIRIWFSAS</sequence>
<dbReference type="OrthoDB" id="1934719at2759"/>
<dbReference type="PANTHER" id="PTHR46890:SF48">
    <property type="entry name" value="RNA-DIRECTED DNA POLYMERASE"/>
    <property type="match status" value="1"/>
</dbReference>